<dbReference type="Pfam" id="PF00632">
    <property type="entry name" value="HECT"/>
    <property type="match status" value="1"/>
</dbReference>
<dbReference type="Proteomes" id="UP001362899">
    <property type="component" value="Unassembled WGS sequence"/>
</dbReference>
<evidence type="ECO:0000256" key="7">
    <source>
        <dbReference type="SAM" id="MobiDB-lite"/>
    </source>
</evidence>
<dbReference type="GO" id="GO:0016567">
    <property type="term" value="P:protein ubiquitination"/>
    <property type="evidence" value="ECO:0007669"/>
    <property type="project" value="TreeGrafter"/>
</dbReference>
<protein>
    <recommendedName>
        <fullName evidence="3">HECT-type E3 ubiquitin transferase</fullName>
        <ecNumber evidence="3">2.3.2.26</ecNumber>
    </recommendedName>
</protein>
<evidence type="ECO:0000313" key="10">
    <source>
        <dbReference type="Proteomes" id="UP001362899"/>
    </source>
</evidence>
<reference evidence="9 10" key="1">
    <citation type="journal article" date="2023" name="Elife">
        <title>Identification of key yeast species and microbe-microbe interactions impacting larval growth of Drosophila in the wild.</title>
        <authorList>
            <person name="Mure A."/>
            <person name="Sugiura Y."/>
            <person name="Maeda R."/>
            <person name="Honda K."/>
            <person name="Sakurai N."/>
            <person name="Takahashi Y."/>
            <person name="Watada M."/>
            <person name="Katoh T."/>
            <person name="Gotoh A."/>
            <person name="Gotoh Y."/>
            <person name="Taniguchi I."/>
            <person name="Nakamura K."/>
            <person name="Hayashi T."/>
            <person name="Katayama T."/>
            <person name="Uemura T."/>
            <person name="Hattori Y."/>
        </authorList>
    </citation>
    <scope>NUCLEOTIDE SEQUENCE [LARGE SCALE GENOMIC DNA]</scope>
    <source>
        <strain evidence="9 10">SB-73</strain>
    </source>
</reference>
<evidence type="ECO:0000256" key="3">
    <source>
        <dbReference type="ARBA" id="ARBA00012485"/>
    </source>
</evidence>
<comment type="pathway">
    <text evidence="2">Protein modification; protein ubiquitination.</text>
</comment>
<keyword evidence="4" id="KW-0808">Transferase</keyword>
<dbReference type="EMBL" id="BTGC01000008">
    <property type="protein sequence ID" value="GMM51616.1"/>
    <property type="molecule type" value="Genomic_DNA"/>
</dbReference>
<dbReference type="InterPro" id="IPR000569">
    <property type="entry name" value="HECT_dom"/>
</dbReference>
<proteinExistence type="predicted"/>
<feature type="domain" description="HECT" evidence="8">
    <location>
        <begin position="558"/>
        <end position="882"/>
    </location>
</feature>
<dbReference type="AlphaFoldDB" id="A0AAV5RJ82"/>
<dbReference type="EC" id="2.3.2.26" evidence="3"/>
<evidence type="ECO:0000256" key="6">
    <source>
        <dbReference type="PROSITE-ProRule" id="PRU00104"/>
    </source>
</evidence>
<accession>A0AAV5RJ82</accession>
<dbReference type="InterPro" id="IPR050409">
    <property type="entry name" value="E3_ubiq-protein_ligase"/>
</dbReference>
<feature type="region of interest" description="Disordered" evidence="7">
    <location>
        <begin position="1"/>
        <end position="60"/>
    </location>
</feature>
<comment type="catalytic activity">
    <reaction evidence="1">
        <text>S-ubiquitinyl-[E2 ubiquitin-conjugating enzyme]-L-cysteine + [acceptor protein]-L-lysine = [E2 ubiquitin-conjugating enzyme]-L-cysteine + N(6)-ubiquitinyl-[acceptor protein]-L-lysine.</text>
        <dbReference type="EC" id="2.3.2.26"/>
    </reaction>
</comment>
<dbReference type="Gene3D" id="3.90.1750.10">
    <property type="entry name" value="Hect, E3 ligase catalytic domains"/>
    <property type="match status" value="1"/>
</dbReference>
<gene>
    <name evidence="9" type="ORF">DASB73_025790</name>
</gene>
<evidence type="ECO:0000256" key="4">
    <source>
        <dbReference type="ARBA" id="ARBA00022679"/>
    </source>
</evidence>
<dbReference type="Gene3D" id="3.30.2410.10">
    <property type="entry name" value="Hect, E3 ligase catalytic domain"/>
    <property type="match status" value="1"/>
</dbReference>
<dbReference type="PANTHER" id="PTHR11254">
    <property type="entry name" value="HECT DOMAIN UBIQUITIN-PROTEIN LIGASE"/>
    <property type="match status" value="1"/>
</dbReference>
<feature type="compositionally biased region" description="Low complexity" evidence="7">
    <location>
        <begin position="31"/>
        <end position="41"/>
    </location>
</feature>
<evidence type="ECO:0000256" key="5">
    <source>
        <dbReference type="ARBA" id="ARBA00022786"/>
    </source>
</evidence>
<organism evidence="9 10">
    <name type="scientific">Starmerella bacillaris</name>
    <name type="common">Yeast</name>
    <name type="synonym">Candida zemplinina</name>
    <dbReference type="NCBI Taxonomy" id="1247836"/>
    <lineage>
        <taxon>Eukaryota</taxon>
        <taxon>Fungi</taxon>
        <taxon>Dikarya</taxon>
        <taxon>Ascomycota</taxon>
        <taxon>Saccharomycotina</taxon>
        <taxon>Dipodascomycetes</taxon>
        <taxon>Dipodascales</taxon>
        <taxon>Trichomonascaceae</taxon>
        <taxon>Starmerella</taxon>
    </lineage>
</organism>
<feature type="compositionally biased region" description="Basic and acidic residues" evidence="7">
    <location>
        <begin position="10"/>
        <end position="25"/>
    </location>
</feature>
<dbReference type="InterPro" id="IPR035983">
    <property type="entry name" value="Hect_E3_ubiquitin_ligase"/>
</dbReference>
<dbReference type="GO" id="GO:0006511">
    <property type="term" value="P:ubiquitin-dependent protein catabolic process"/>
    <property type="evidence" value="ECO:0007669"/>
    <property type="project" value="TreeGrafter"/>
</dbReference>
<dbReference type="Gene3D" id="3.30.2160.10">
    <property type="entry name" value="Hect, E3 ligase catalytic domain"/>
    <property type="match status" value="1"/>
</dbReference>
<evidence type="ECO:0000256" key="2">
    <source>
        <dbReference type="ARBA" id="ARBA00004906"/>
    </source>
</evidence>
<dbReference type="SMART" id="SM00119">
    <property type="entry name" value="HECTc"/>
    <property type="match status" value="1"/>
</dbReference>
<dbReference type="PANTHER" id="PTHR11254:SF444">
    <property type="entry name" value="HECT DOMAIN CONTAINING UBIQUITIN LIGASE"/>
    <property type="match status" value="1"/>
</dbReference>
<evidence type="ECO:0000256" key="1">
    <source>
        <dbReference type="ARBA" id="ARBA00000885"/>
    </source>
</evidence>
<sequence>MPWNPFKSWTRRDSNARSTSDETKSTKARSTKSSSSISSSSYVPGHFRRGSVQPPTLKPINPVLKRNRAYSAAEPVHLDPESDPLVGSTLFIPTKNLSKPQKIAKSIRSSRSGSSIHSIGSRKSGFDSVFATTDLIPTQRRLKKTLELEYFDQGIASFMNVTGDQDLYCFTCSNKLTGINCKGCQTMYLPPDLHSDTFVSPLWLLEDPGARPVVDFDLLSKTAENGEVSVLEAMSFGYFSNIDTISNTFYNDENPFFIDIMKIQRLYSILGAQFDGSCSTGPMRGVLQAAQCVLQTRKHNAISDKELVYIFVIQMCPALSECSMFTKISGPSQKLERYSSLRSRARTLLEVCAGLIVNMNSKLYPVYLNFIAMAPTENNIKIINLCNSYISHRLYFIFETHYGFESSIKRQGMKIMHDWYKNDWRLAAVVKLMSFWWTAYYSQSDLPKTTLHHLFYNTMTDIIDLSEDYERWQRDSNKTFSFCRFPFLLSVGSKARIMEYAIHQEVSDVVRKEFLHQGNRLSSHSLEQQRAFIVAVSTITLEIRRNFLLEDSIRQLEDWSVYKKKSLKVVFTGEPGVDAGGLRKEWFFLFYKELFDPERKIFVMDETSNFCWFGQSDNMDYYRTAGLVLGLALVNTITIDLNLPLLLFKLLLDQDYTLDDISTIWPEIGQSLQIILDYSEPDFEDAFGLSFVGPDGEELIPNGESVSVTSSNKHEYVGLTVKHMVNSDSERIRWFKHAFLQVCGNNSLALLEPEELEMLVLGDRKPVDVKALRSVTRYVNFGVPNDRADTVPIVQYFWQIFEEFDSVQQANLLKFATSTDRVPATGIMKMNFRIKLIGDDSERLPIAHTCFNQLGIYRYKTKEKLRRKLTLAISEFQGFGLK</sequence>
<dbReference type="PROSITE" id="PS50237">
    <property type="entry name" value="HECT"/>
    <property type="match status" value="1"/>
</dbReference>
<dbReference type="GO" id="GO:0061630">
    <property type="term" value="F:ubiquitin protein ligase activity"/>
    <property type="evidence" value="ECO:0007669"/>
    <property type="project" value="UniProtKB-EC"/>
</dbReference>
<evidence type="ECO:0000313" key="9">
    <source>
        <dbReference type="EMBL" id="GMM51616.1"/>
    </source>
</evidence>
<name>A0AAV5RJ82_STABA</name>
<comment type="caution">
    <text evidence="9">The sequence shown here is derived from an EMBL/GenBank/DDBJ whole genome shotgun (WGS) entry which is preliminary data.</text>
</comment>
<feature type="active site" description="Glycyl thioester intermediate" evidence="6">
    <location>
        <position position="850"/>
    </location>
</feature>
<evidence type="ECO:0000259" key="8">
    <source>
        <dbReference type="PROSITE" id="PS50237"/>
    </source>
</evidence>
<keyword evidence="10" id="KW-1185">Reference proteome</keyword>
<dbReference type="GO" id="GO:0005737">
    <property type="term" value="C:cytoplasm"/>
    <property type="evidence" value="ECO:0007669"/>
    <property type="project" value="TreeGrafter"/>
</dbReference>
<keyword evidence="5 6" id="KW-0833">Ubl conjugation pathway</keyword>
<dbReference type="SUPFAM" id="SSF56204">
    <property type="entry name" value="Hect, E3 ligase catalytic domain"/>
    <property type="match status" value="1"/>
</dbReference>